<evidence type="ECO:0000256" key="7">
    <source>
        <dbReference type="SAM" id="Phobius"/>
    </source>
</evidence>
<comment type="subcellular location">
    <subcellularLocation>
        <location evidence="1">Cell membrane</location>
        <topology evidence="1">Multi-pass membrane protein</topology>
    </subcellularLocation>
</comment>
<feature type="transmembrane region" description="Helical" evidence="7">
    <location>
        <begin position="316"/>
        <end position="334"/>
    </location>
</feature>
<feature type="transmembrane region" description="Helical" evidence="7">
    <location>
        <begin position="206"/>
        <end position="225"/>
    </location>
</feature>
<dbReference type="RefSeq" id="WP_100350921.1">
    <property type="nucleotide sequence ID" value="NZ_PGTZ01000011.1"/>
</dbReference>
<evidence type="ECO:0000256" key="6">
    <source>
        <dbReference type="ARBA" id="ARBA00023136"/>
    </source>
</evidence>
<feature type="transmembrane region" description="Helical" evidence="7">
    <location>
        <begin position="413"/>
        <end position="435"/>
    </location>
</feature>
<proteinExistence type="inferred from homology"/>
<evidence type="ECO:0000256" key="1">
    <source>
        <dbReference type="ARBA" id="ARBA00004651"/>
    </source>
</evidence>
<dbReference type="PANTHER" id="PTHR33406">
    <property type="entry name" value="MEMBRANE PROTEIN MJ1562-RELATED"/>
    <property type="match status" value="1"/>
</dbReference>
<reference evidence="9 10" key="1">
    <citation type="submission" date="2017-11" db="EMBL/GenBank/DDBJ databases">
        <title>Genomic Encyclopedia of Archaeal and Bacterial Type Strains, Phase II (KMG-II): From Individual Species to Whole Genera.</title>
        <authorList>
            <person name="Goeker M."/>
        </authorList>
    </citation>
    <scope>NUCLEOTIDE SEQUENCE [LARGE SCALE GENOMIC DNA]</scope>
    <source>
        <strain evidence="9 10">DSM 22413</strain>
    </source>
</reference>
<evidence type="ECO:0000259" key="8">
    <source>
        <dbReference type="Pfam" id="PF03176"/>
    </source>
</evidence>
<protein>
    <submittedName>
        <fullName evidence="9">RND superfamily putative drug exporter</fullName>
    </submittedName>
</protein>
<dbReference type="InterPro" id="IPR050545">
    <property type="entry name" value="Mycobact_MmpL"/>
</dbReference>
<dbReference type="AlphaFoldDB" id="A0A2M8W3X8"/>
<feature type="transmembrane region" description="Helical" evidence="7">
    <location>
        <begin position="256"/>
        <end position="276"/>
    </location>
</feature>
<dbReference type="Gene3D" id="1.20.1640.10">
    <property type="entry name" value="Multidrug efflux transporter AcrB transmembrane domain"/>
    <property type="match status" value="2"/>
</dbReference>
<feature type="domain" description="Membrane transport protein MMPL" evidence="8">
    <location>
        <begin position="492"/>
        <end position="737"/>
    </location>
</feature>
<feature type="transmembrane region" description="Helical" evidence="7">
    <location>
        <begin position="675"/>
        <end position="695"/>
    </location>
</feature>
<keyword evidence="4 7" id="KW-0812">Transmembrane</keyword>
<evidence type="ECO:0000313" key="9">
    <source>
        <dbReference type="EMBL" id="PJI85636.1"/>
    </source>
</evidence>
<feature type="transmembrane region" description="Helical" evidence="7">
    <location>
        <begin position="614"/>
        <end position="640"/>
    </location>
</feature>
<keyword evidence="5 7" id="KW-1133">Transmembrane helix</keyword>
<dbReference type="GO" id="GO:0005886">
    <property type="term" value="C:plasma membrane"/>
    <property type="evidence" value="ECO:0007669"/>
    <property type="project" value="UniProtKB-SubCell"/>
</dbReference>
<name>A0A2M8W3X8_9MICO</name>
<feature type="transmembrane region" description="Helical" evidence="7">
    <location>
        <begin position="21"/>
        <end position="46"/>
    </location>
</feature>
<keyword evidence="6 7" id="KW-0472">Membrane</keyword>
<accession>A0A2M8W3X8</accession>
<dbReference type="OrthoDB" id="7051771at2"/>
<feature type="transmembrane region" description="Helical" evidence="7">
    <location>
        <begin position="560"/>
        <end position="577"/>
    </location>
</feature>
<dbReference type="PANTHER" id="PTHR33406:SF11">
    <property type="entry name" value="MEMBRANE PROTEIN SCO6666-RELATED"/>
    <property type="match status" value="1"/>
</dbReference>
<dbReference type="InterPro" id="IPR004869">
    <property type="entry name" value="MMPL_dom"/>
</dbReference>
<organism evidence="9 10">
    <name type="scientific">Luteimicrobium subarcticum</name>
    <dbReference type="NCBI Taxonomy" id="620910"/>
    <lineage>
        <taxon>Bacteria</taxon>
        <taxon>Bacillati</taxon>
        <taxon>Actinomycetota</taxon>
        <taxon>Actinomycetes</taxon>
        <taxon>Micrococcales</taxon>
        <taxon>Luteimicrobium</taxon>
    </lineage>
</organism>
<feature type="transmembrane region" description="Helical" evidence="7">
    <location>
        <begin position="232"/>
        <end position="250"/>
    </location>
</feature>
<feature type="transmembrane region" description="Helical" evidence="7">
    <location>
        <begin position="701"/>
        <end position="720"/>
    </location>
</feature>
<evidence type="ECO:0000256" key="3">
    <source>
        <dbReference type="ARBA" id="ARBA00022475"/>
    </source>
</evidence>
<evidence type="ECO:0000313" key="10">
    <source>
        <dbReference type="Proteomes" id="UP000231586"/>
    </source>
</evidence>
<comment type="similarity">
    <text evidence="2">Belongs to the resistance-nodulation-cell division (RND) (TC 2.A.6) family. MmpL subfamily.</text>
</comment>
<dbReference type="Pfam" id="PF03176">
    <property type="entry name" value="MMPL"/>
    <property type="match status" value="2"/>
</dbReference>
<keyword evidence="3" id="KW-1003">Cell membrane</keyword>
<evidence type="ECO:0000256" key="5">
    <source>
        <dbReference type="ARBA" id="ARBA00022989"/>
    </source>
</evidence>
<dbReference type="SUPFAM" id="SSF82866">
    <property type="entry name" value="Multidrug efflux transporter AcrB transmembrane domain"/>
    <property type="match status" value="2"/>
</dbReference>
<evidence type="ECO:0000256" key="2">
    <source>
        <dbReference type="ARBA" id="ARBA00010157"/>
    </source>
</evidence>
<keyword evidence="10" id="KW-1185">Reference proteome</keyword>
<feature type="domain" description="Membrane transport protein MMPL" evidence="8">
    <location>
        <begin position="69"/>
        <end position="413"/>
    </location>
</feature>
<sequence length="753" mass="78353">MLTLVFARLGRLVARRPRRTLFVWLVVAVGCYLLATLGVGGGGALFDRVDSGAPEVAGSESAQGAALLNEHSADGGSVTLLVGNAPPTTKGMGTALSGLHDDLQAIPGVDSVIDPFVLPDGASSPAARPLIARDKDGFIVVVDLADGLTPDERAAARDAVVDRLRDTGTDLADVAPDATLLVGNDNLTVSAITQQLEDDLRTGEAVALPVALVIMVLVFGGFLAASMPIVGALASIGTGFGVLYAMTTFMDVDATVINVVTVLGIGLSIDYGLLVVSRFREEIARRLADDDTPRTRRRASPVRDALVATLETAGKTVAFSAVTVAISVASLAVFKPELMRAIGIAGTAVILLAVASALTLVPSLLAMSGTRLARPGVLGRIPGIRSVLRRTSDVTSDHGVFSRLAGRVQRHPLLVMVGCLAVLGLLAAPALGLQLRNSGIELLPTSSEPRQFVSALSEQYPGARSPEVQVVVVGSADDAKALATQLAEIDGVTSVDAPQTAGDVTLLGVRTEATDPGAQEVVDVVHAARALRDDGTTATYYVIGQAAGQIDFATALGDRVWWAVGIVAVATLVLLFLMTGSVVLPVKALLTNAISLFASLGVLVWVFQEGHLSGLLGFTSAGGIEIYVVALVVAFAFGLAMDYEVFLISRIKEIHDSGVPTREAVQLGLQRSGRIITSAALIIVVVFAGFAAGKLLVTKEIGFALAIAVIIDATIVRMLLVPATMTVLGRANWWAPRFLRRITDHTAVRGLRG</sequence>
<gene>
    <name evidence="9" type="ORF">CLV34_2819</name>
</gene>
<dbReference type="EMBL" id="PGTZ01000011">
    <property type="protein sequence ID" value="PJI85636.1"/>
    <property type="molecule type" value="Genomic_DNA"/>
</dbReference>
<dbReference type="Proteomes" id="UP000231586">
    <property type="component" value="Unassembled WGS sequence"/>
</dbReference>
<feature type="transmembrane region" description="Helical" evidence="7">
    <location>
        <begin position="340"/>
        <end position="365"/>
    </location>
</feature>
<feature type="transmembrane region" description="Helical" evidence="7">
    <location>
        <begin position="589"/>
        <end position="608"/>
    </location>
</feature>
<evidence type="ECO:0000256" key="4">
    <source>
        <dbReference type="ARBA" id="ARBA00022692"/>
    </source>
</evidence>
<comment type="caution">
    <text evidence="9">The sequence shown here is derived from an EMBL/GenBank/DDBJ whole genome shotgun (WGS) entry which is preliminary data.</text>
</comment>